<dbReference type="Gene3D" id="3.10.450.30">
    <property type="entry name" value="Microbial ribonucleases"/>
    <property type="match status" value="1"/>
</dbReference>
<dbReference type="SUPFAM" id="SSF53933">
    <property type="entry name" value="Microbial ribonucleases"/>
    <property type="match status" value="1"/>
</dbReference>
<dbReference type="OrthoDB" id="4224768at2759"/>
<comment type="caution">
    <text evidence="4">The sequence shown here is derived from an EMBL/GenBank/DDBJ whole genome shotgun (WGS) entry which is preliminary data.</text>
</comment>
<organism evidence="4 5">
    <name type="scientific">Helicocarpus griseus UAMH5409</name>
    <dbReference type="NCBI Taxonomy" id="1447875"/>
    <lineage>
        <taxon>Eukaryota</taxon>
        <taxon>Fungi</taxon>
        <taxon>Dikarya</taxon>
        <taxon>Ascomycota</taxon>
        <taxon>Pezizomycotina</taxon>
        <taxon>Eurotiomycetes</taxon>
        <taxon>Eurotiomycetidae</taxon>
        <taxon>Onygenales</taxon>
        <taxon>Ajellomycetaceae</taxon>
        <taxon>Helicocarpus</taxon>
    </lineage>
</organism>
<evidence type="ECO:0000313" key="4">
    <source>
        <dbReference type="EMBL" id="PGG96826.1"/>
    </source>
</evidence>
<accession>A0A2B7WJP1</accession>
<proteinExistence type="predicted"/>
<dbReference type="AlphaFoldDB" id="A0A2B7WJP1"/>
<gene>
    <name evidence="4" type="ORF">AJ79_09432</name>
</gene>
<dbReference type="GO" id="GO:0016787">
    <property type="term" value="F:hydrolase activity"/>
    <property type="evidence" value="ECO:0007669"/>
    <property type="project" value="UniProtKB-KW"/>
</dbReference>
<dbReference type="Proteomes" id="UP000223968">
    <property type="component" value="Unassembled WGS sequence"/>
</dbReference>
<feature type="chain" id="PRO_5012315592" evidence="3">
    <location>
        <begin position="19"/>
        <end position="163"/>
    </location>
</feature>
<keyword evidence="1" id="KW-0540">Nuclease</keyword>
<keyword evidence="5" id="KW-1185">Reference proteome</keyword>
<evidence type="ECO:0000256" key="1">
    <source>
        <dbReference type="ARBA" id="ARBA00022722"/>
    </source>
</evidence>
<keyword evidence="2" id="KW-0378">Hydrolase</keyword>
<name>A0A2B7WJP1_9EURO</name>
<dbReference type="GO" id="GO:0003723">
    <property type="term" value="F:RNA binding"/>
    <property type="evidence" value="ECO:0007669"/>
    <property type="project" value="InterPro"/>
</dbReference>
<evidence type="ECO:0000256" key="2">
    <source>
        <dbReference type="ARBA" id="ARBA00022801"/>
    </source>
</evidence>
<feature type="signal peptide" evidence="3">
    <location>
        <begin position="1"/>
        <end position="18"/>
    </location>
</feature>
<dbReference type="EMBL" id="PDNB01000266">
    <property type="protein sequence ID" value="PGG96826.1"/>
    <property type="molecule type" value="Genomic_DNA"/>
</dbReference>
<reference evidence="4 5" key="1">
    <citation type="submission" date="2017-10" db="EMBL/GenBank/DDBJ databases">
        <title>Comparative genomics in systemic dimorphic fungi from Ajellomycetaceae.</title>
        <authorList>
            <person name="Munoz J.F."/>
            <person name="Mcewen J.G."/>
            <person name="Clay O.K."/>
            <person name="Cuomo C.A."/>
        </authorList>
    </citation>
    <scope>NUCLEOTIDE SEQUENCE [LARGE SCALE GENOMIC DNA]</scope>
    <source>
        <strain evidence="4 5">UAMH5409</strain>
    </source>
</reference>
<dbReference type="GO" id="GO:0004540">
    <property type="term" value="F:RNA nuclease activity"/>
    <property type="evidence" value="ECO:0007669"/>
    <property type="project" value="InterPro"/>
</dbReference>
<evidence type="ECO:0000256" key="3">
    <source>
        <dbReference type="SAM" id="SignalP"/>
    </source>
</evidence>
<evidence type="ECO:0000313" key="5">
    <source>
        <dbReference type="Proteomes" id="UP000223968"/>
    </source>
</evidence>
<dbReference type="InterPro" id="IPR016191">
    <property type="entry name" value="Ribonuclease/ribotoxin"/>
</dbReference>
<sequence length="163" mass="17779">MAALISFVSAIAAVSVMAGPTPDDPPLGTRPDKIFICREGKNNGGKLIGNISRNKVTEYINNVGIPLDTASGFPKPFVNNMGLKFEIGCGEEVYQLPVLANGEPFDVNKKINQDTANENNPGRLRVFYDWGQNWSMWYCGIGVVPDDKDPGDVHLCTAEDDNF</sequence>
<keyword evidence="3" id="KW-0732">Signal</keyword>
<protein>
    <submittedName>
        <fullName evidence="4">Uncharacterized protein</fullName>
    </submittedName>
</protein>